<keyword evidence="9" id="KW-1185">Reference proteome</keyword>
<proteinExistence type="predicted"/>
<evidence type="ECO:0000256" key="1">
    <source>
        <dbReference type="ARBA" id="ARBA00004141"/>
    </source>
</evidence>
<dbReference type="PANTHER" id="PTHR11706:SF33">
    <property type="entry name" value="NATURAL RESISTANCE-ASSOCIATED MACROPHAGE PROTEIN 2"/>
    <property type="match status" value="1"/>
</dbReference>
<feature type="transmembrane region" description="Helical" evidence="7">
    <location>
        <begin position="263"/>
        <end position="284"/>
    </location>
</feature>
<keyword evidence="4 7" id="KW-1133">Transmembrane helix</keyword>
<feature type="transmembrane region" description="Helical" evidence="7">
    <location>
        <begin position="412"/>
        <end position="434"/>
    </location>
</feature>
<dbReference type="InterPro" id="IPR001046">
    <property type="entry name" value="NRAMP_fam"/>
</dbReference>
<evidence type="ECO:0000256" key="5">
    <source>
        <dbReference type="ARBA" id="ARBA00023136"/>
    </source>
</evidence>
<evidence type="ECO:0000313" key="9">
    <source>
        <dbReference type="Proteomes" id="UP000068067"/>
    </source>
</evidence>
<dbReference type="GO" id="GO:0005384">
    <property type="term" value="F:manganese ion transmembrane transporter activity"/>
    <property type="evidence" value="ECO:0007669"/>
    <property type="project" value="TreeGrafter"/>
</dbReference>
<feature type="transmembrane region" description="Helical" evidence="7">
    <location>
        <begin position="115"/>
        <end position="138"/>
    </location>
</feature>
<feature type="transmembrane region" description="Helical" evidence="7">
    <location>
        <begin position="350"/>
        <end position="372"/>
    </location>
</feature>
<feature type="transmembrane region" description="Helical" evidence="7">
    <location>
        <begin position="75"/>
        <end position="94"/>
    </location>
</feature>
<dbReference type="Pfam" id="PF01566">
    <property type="entry name" value="Nramp"/>
    <property type="match status" value="1"/>
</dbReference>
<comment type="subcellular location">
    <subcellularLocation>
        <location evidence="1">Membrane</location>
        <topology evidence="1">Multi-pass membrane protein</topology>
    </subcellularLocation>
</comment>
<organism evidence="8 9">
    <name type="scientific">Corynebacterium deserti GIMN1.010</name>
    <dbReference type="NCBI Taxonomy" id="931089"/>
    <lineage>
        <taxon>Bacteria</taxon>
        <taxon>Bacillati</taxon>
        <taxon>Actinomycetota</taxon>
        <taxon>Actinomycetes</taxon>
        <taxon>Mycobacteriales</taxon>
        <taxon>Corynebacteriaceae</taxon>
        <taxon>Corynebacterium</taxon>
    </lineage>
</organism>
<evidence type="ECO:0000256" key="4">
    <source>
        <dbReference type="ARBA" id="ARBA00022989"/>
    </source>
</evidence>
<feature type="transmembrane region" description="Helical" evidence="7">
    <location>
        <begin position="221"/>
        <end position="242"/>
    </location>
</feature>
<feature type="transmembrane region" description="Helical" evidence="7">
    <location>
        <begin position="42"/>
        <end position="60"/>
    </location>
</feature>
<evidence type="ECO:0000256" key="3">
    <source>
        <dbReference type="ARBA" id="ARBA00022692"/>
    </source>
</evidence>
<keyword evidence="3 7" id="KW-0812">Transmembrane</keyword>
<evidence type="ECO:0000313" key="8">
    <source>
        <dbReference type="EMBL" id="ALC06278.1"/>
    </source>
</evidence>
<evidence type="ECO:0000256" key="6">
    <source>
        <dbReference type="SAM" id="MobiDB-lite"/>
    </source>
</evidence>
<feature type="transmembrane region" description="Helical" evidence="7">
    <location>
        <begin position="378"/>
        <end position="400"/>
    </location>
</feature>
<dbReference type="Gene3D" id="1.20.1740.10">
    <property type="entry name" value="Amino acid/polyamine transporter I"/>
    <property type="match status" value="1"/>
</dbReference>
<dbReference type="KEGG" id="cdx:CDES_09450"/>
<dbReference type="NCBIfam" id="NF037982">
    <property type="entry name" value="Nramp_1"/>
    <property type="match status" value="1"/>
</dbReference>
<dbReference type="GO" id="GO:0015086">
    <property type="term" value="F:cadmium ion transmembrane transporter activity"/>
    <property type="evidence" value="ECO:0007669"/>
    <property type="project" value="TreeGrafter"/>
</dbReference>
<dbReference type="PANTHER" id="PTHR11706">
    <property type="entry name" value="SOLUTE CARRIER PROTEIN FAMILY 11 MEMBER"/>
    <property type="match status" value="1"/>
</dbReference>
<dbReference type="STRING" id="931089.CDES_09450"/>
<name>A0A0M4CEJ1_9CORY</name>
<reference evidence="8 9" key="1">
    <citation type="submission" date="2014-08" db="EMBL/GenBank/DDBJ databases">
        <title>Complete genome sequence of Corynebacterium deserti GIMN1.010 (=DSM 45689), isolated from desert sand in western China.</title>
        <authorList>
            <person name="Ruckert C."/>
            <person name="Albersmeier A."/>
            <person name="Kalinowski J."/>
        </authorList>
    </citation>
    <scope>NUCLEOTIDE SEQUENCE [LARGE SCALE GENOMIC DNA]</scope>
    <source>
        <strain evidence="8 9">GIMN1.010</strain>
    </source>
</reference>
<dbReference type="EMBL" id="CP009220">
    <property type="protein sequence ID" value="ALC06278.1"/>
    <property type="molecule type" value="Genomic_DNA"/>
</dbReference>
<keyword evidence="5 7" id="KW-0472">Membrane</keyword>
<keyword evidence="2" id="KW-0813">Transport</keyword>
<dbReference type="PATRIC" id="fig|931089.4.peg.1908"/>
<dbReference type="GO" id="GO:0005886">
    <property type="term" value="C:plasma membrane"/>
    <property type="evidence" value="ECO:0007669"/>
    <property type="project" value="TreeGrafter"/>
</dbReference>
<accession>A0A0M4CEJ1</accession>
<sequence length="437" mass="45882">MAKETANHILSVDNEHSPPTSSGGVMSSAVPQEDNSPRRRSMLSYIALAGPAFVAGAWQFGPGNLTTAVQAGSNFGYRLIWVIAISTLLMLFLVDMSVRIGIKTPVSMISSIKDTLGTFVGALAGFGVFLICLCFSVGNAVGAGLGLTMMFGGNPVMWTLVTSVTVAAILFARHVYKVIEKVLIVIVALMGIAFVISAFMVHPEWDEAARGLIPSIPDNAWLLIIALVGTNFSVNAAFYTSYGTKEHKRTEKDYKDLLIADTIPGIVAPGIMTILVIVVAAATLGATGATASTLPELAKVFEPLAGPVGSFIFSLGFFGAAFSSMTANATAGGTIVSDALGKGHTANSPVAKIGMTLILLFGLTITLIFQAAPVQLIVTAQAATVFIAPLLAFFIILMANNRKLMGSMANRWWHNTGGLIGLAAILVLSFRLIVTLI</sequence>
<gene>
    <name evidence="8" type="ORF">CDES_09450</name>
</gene>
<dbReference type="AlphaFoldDB" id="A0A0M4CEJ1"/>
<evidence type="ECO:0000256" key="2">
    <source>
        <dbReference type="ARBA" id="ARBA00022448"/>
    </source>
</evidence>
<evidence type="ECO:0000256" key="7">
    <source>
        <dbReference type="SAM" id="Phobius"/>
    </source>
</evidence>
<feature type="transmembrane region" description="Helical" evidence="7">
    <location>
        <begin position="183"/>
        <end position="201"/>
    </location>
</feature>
<feature type="region of interest" description="Disordered" evidence="6">
    <location>
        <begin position="1"/>
        <end position="36"/>
    </location>
</feature>
<feature type="transmembrane region" description="Helical" evidence="7">
    <location>
        <begin position="158"/>
        <end position="176"/>
    </location>
</feature>
<dbReference type="GO" id="GO:0034755">
    <property type="term" value="P:iron ion transmembrane transport"/>
    <property type="evidence" value="ECO:0007669"/>
    <property type="project" value="TreeGrafter"/>
</dbReference>
<protein>
    <submittedName>
        <fullName evidence="8">Natural resistance-associated macrophage protein</fullName>
    </submittedName>
</protein>
<feature type="transmembrane region" description="Helical" evidence="7">
    <location>
        <begin position="304"/>
        <end position="329"/>
    </location>
</feature>
<feature type="compositionally biased region" description="Polar residues" evidence="6">
    <location>
        <begin position="17"/>
        <end position="34"/>
    </location>
</feature>
<dbReference type="Proteomes" id="UP000068067">
    <property type="component" value="Chromosome"/>
</dbReference>